<dbReference type="OrthoDB" id="370698at2759"/>
<proteinExistence type="predicted"/>
<reference evidence="1" key="2">
    <citation type="submission" date="2025-09" db="UniProtKB">
        <authorList>
            <consortium name="Ensembl"/>
        </authorList>
    </citation>
    <scope>IDENTIFICATION</scope>
</reference>
<dbReference type="GO" id="GO:0005770">
    <property type="term" value="C:late endosome"/>
    <property type="evidence" value="ECO:0007669"/>
    <property type="project" value="TreeGrafter"/>
</dbReference>
<dbReference type="Ensembl" id="ENSLLET00000027826.1">
    <property type="protein sequence ID" value="ENSLLEP00000026784.1"/>
    <property type="gene ID" value="ENSLLEG00000017006.1"/>
</dbReference>
<dbReference type="GO" id="GO:0030119">
    <property type="term" value="C:AP-type membrane coat adaptor complex"/>
    <property type="evidence" value="ECO:0007669"/>
    <property type="project" value="InterPro"/>
</dbReference>
<dbReference type="GO" id="GO:0016197">
    <property type="term" value="P:endosomal transport"/>
    <property type="evidence" value="ECO:0007669"/>
    <property type="project" value="InterPro"/>
</dbReference>
<dbReference type="PANTHER" id="PTHR16120:SF0">
    <property type="entry name" value="AP-5 COMPLEX SUBUNIT SIGMA-1"/>
    <property type="match status" value="1"/>
</dbReference>
<sequence length="201" mass="22496">MVYGFVIHTLGSGPNGSPKLSRVIYSRLFGHDSLDDKPGAAAPSMQNVRTRRKKQIEIVARQTESLWLLRRQVLGKTASEYTVHTDDSIALHEEDVGVYGLGPADPFQQEKVVLWLAVSSFGFSLVCESQENLTLAESTLRMLVRYLADSLKLLTHSSNFLLRADRIELSLDKFMPHGQLLFLNHQAVQALEKELNASITM</sequence>
<accession>A0A8C5WBS1</accession>
<dbReference type="Pfam" id="PF15001">
    <property type="entry name" value="AP-5_subunit_s1"/>
    <property type="match status" value="1"/>
</dbReference>
<keyword evidence="2" id="KW-1185">Reference proteome</keyword>
<gene>
    <name evidence="1" type="primary">AP5S1</name>
</gene>
<dbReference type="PANTHER" id="PTHR16120">
    <property type="entry name" value="AP-5 COMPLEX SUBUNIT SIGMA-1"/>
    <property type="match status" value="1"/>
</dbReference>
<dbReference type="AlphaFoldDB" id="A0A8C5WBS1"/>
<evidence type="ECO:0000313" key="2">
    <source>
        <dbReference type="Proteomes" id="UP000694569"/>
    </source>
</evidence>
<protein>
    <submittedName>
        <fullName evidence="1">Adaptor related protein complex 5 subunit sigma 1</fullName>
    </submittedName>
</protein>
<dbReference type="GO" id="GO:0000724">
    <property type="term" value="P:double-strand break repair via homologous recombination"/>
    <property type="evidence" value="ECO:0007669"/>
    <property type="project" value="InterPro"/>
</dbReference>
<dbReference type="GeneTree" id="ENSGT00390000013178"/>
<evidence type="ECO:0000313" key="1">
    <source>
        <dbReference type="Ensembl" id="ENSLLEP00000026784.1"/>
    </source>
</evidence>
<dbReference type="InterPro" id="IPR029392">
    <property type="entry name" value="AP-5_subunit_s1"/>
</dbReference>
<organism evidence="1 2">
    <name type="scientific">Leptobrachium leishanense</name>
    <name type="common">Leishan spiny toad</name>
    <dbReference type="NCBI Taxonomy" id="445787"/>
    <lineage>
        <taxon>Eukaryota</taxon>
        <taxon>Metazoa</taxon>
        <taxon>Chordata</taxon>
        <taxon>Craniata</taxon>
        <taxon>Vertebrata</taxon>
        <taxon>Euteleostomi</taxon>
        <taxon>Amphibia</taxon>
        <taxon>Batrachia</taxon>
        <taxon>Anura</taxon>
        <taxon>Pelobatoidea</taxon>
        <taxon>Megophryidae</taxon>
        <taxon>Leptobrachium</taxon>
    </lineage>
</organism>
<dbReference type="GO" id="GO:0005764">
    <property type="term" value="C:lysosome"/>
    <property type="evidence" value="ECO:0007669"/>
    <property type="project" value="TreeGrafter"/>
</dbReference>
<reference evidence="1" key="1">
    <citation type="submission" date="2025-08" db="UniProtKB">
        <authorList>
            <consortium name="Ensembl"/>
        </authorList>
    </citation>
    <scope>IDENTIFICATION</scope>
</reference>
<dbReference type="Proteomes" id="UP000694569">
    <property type="component" value="Unplaced"/>
</dbReference>
<dbReference type="GO" id="GO:0005829">
    <property type="term" value="C:cytosol"/>
    <property type="evidence" value="ECO:0007669"/>
    <property type="project" value="TreeGrafter"/>
</dbReference>
<name>A0A8C5WBS1_9ANUR</name>